<dbReference type="InterPro" id="IPR007742">
    <property type="entry name" value="NosD_dom"/>
</dbReference>
<dbReference type="EMBL" id="JBGMEK010000089">
    <property type="protein sequence ID" value="MFA0813370.1"/>
    <property type="molecule type" value="Genomic_DNA"/>
</dbReference>
<organism evidence="2 3">
    <name type="scientific">Microbulbifer epialgicus</name>
    <dbReference type="NCBI Taxonomy" id="393907"/>
    <lineage>
        <taxon>Bacteria</taxon>
        <taxon>Pseudomonadati</taxon>
        <taxon>Pseudomonadota</taxon>
        <taxon>Gammaproteobacteria</taxon>
        <taxon>Cellvibrionales</taxon>
        <taxon>Microbulbiferaceae</taxon>
        <taxon>Microbulbifer</taxon>
    </lineage>
</organism>
<dbReference type="SMART" id="SM00710">
    <property type="entry name" value="PbH1"/>
    <property type="match status" value="10"/>
</dbReference>
<evidence type="ECO:0000259" key="1">
    <source>
        <dbReference type="SMART" id="SM00722"/>
    </source>
</evidence>
<dbReference type="NCBIfam" id="TIGR04247">
    <property type="entry name" value="NosD_copper_fam"/>
    <property type="match status" value="1"/>
</dbReference>
<dbReference type="InterPro" id="IPR006626">
    <property type="entry name" value="PbH1"/>
</dbReference>
<comment type="caution">
    <text evidence="2">The sequence shown here is derived from an EMBL/GenBank/DDBJ whole genome shotgun (WGS) entry which is preliminary data.</text>
</comment>
<dbReference type="Proteomes" id="UP001569428">
    <property type="component" value="Unassembled WGS sequence"/>
</dbReference>
<keyword evidence="3" id="KW-1185">Reference proteome</keyword>
<gene>
    <name evidence="2" type="ORF">ACCI49_20940</name>
</gene>
<dbReference type="InterPro" id="IPR006633">
    <property type="entry name" value="Carb-bd_sugar_hydrolysis-dom"/>
</dbReference>
<sequence length="441" mass="49143">MALLTSCVTSAAVTQLTPQDDLQLALDRSQAGDILILGKGEYRGNFILRQAIELTAEKGAVIDAGGKGHALQIEAEKSYVHDLRIVNWGEDLTNQDAGILLASSATGSRIENNSLHGGGFGVWVDASKAVKILNNKIRGKLELHASDRGNGIHLFNVSQALVEGNEVWETRDGIYIDTSNNNELIDNYLHDLRYGVHYMYSYNNLLKSNLTENTRTGYALMQSKYLTVLNNRSLNDVNYGILMNYITNSILRNNDIRGIQNRHNPHMQKNGTKAARRAGLEGKALFIYNSLFNEFADNRFADSDIGIHLTAASEDNTLTGNAFVNNRTQVKYVSTRAQDWAGNYWSDYLGWDMNGDGIGDIEYEPNDSVDRLLWKFPSAKLLLNSPAIETLRWVQRQFPVLKAPGVIDSQPLMAERLWKQVEAKSTDEDNSLSPQIQSGTE</sequence>
<accession>A0ABV4P6P3</accession>
<dbReference type="SUPFAM" id="SSF51126">
    <property type="entry name" value="Pectin lyase-like"/>
    <property type="match status" value="1"/>
</dbReference>
<dbReference type="InterPro" id="IPR011050">
    <property type="entry name" value="Pectin_lyase_fold/virulence"/>
</dbReference>
<dbReference type="SMART" id="SM00722">
    <property type="entry name" value="CASH"/>
    <property type="match status" value="2"/>
</dbReference>
<dbReference type="InterPro" id="IPR012334">
    <property type="entry name" value="Pectin_lyas_fold"/>
</dbReference>
<dbReference type="NCBIfam" id="TIGR03804">
    <property type="entry name" value="para_beta_helix"/>
    <property type="match status" value="2"/>
</dbReference>
<proteinExistence type="predicted"/>
<evidence type="ECO:0000313" key="2">
    <source>
        <dbReference type="EMBL" id="MFA0813370.1"/>
    </source>
</evidence>
<dbReference type="Pfam" id="PF05048">
    <property type="entry name" value="NosD"/>
    <property type="match status" value="1"/>
</dbReference>
<dbReference type="InterPro" id="IPR026464">
    <property type="entry name" value="NosD_copper_fam"/>
</dbReference>
<dbReference type="Gene3D" id="2.160.20.10">
    <property type="entry name" value="Single-stranded right-handed beta-helix, Pectin lyase-like"/>
    <property type="match status" value="1"/>
</dbReference>
<evidence type="ECO:0000313" key="3">
    <source>
        <dbReference type="Proteomes" id="UP001569428"/>
    </source>
</evidence>
<protein>
    <submittedName>
        <fullName evidence="2">Nitrous oxide reductase family maturation protein NosD</fullName>
    </submittedName>
</protein>
<reference evidence="2 3" key="1">
    <citation type="submission" date="2024-08" db="EMBL/GenBank/DDBJ databases">
        <authorList>
            <person name="Ishaq N."/>
        </authorList>
    </citation>
    <scope>NUCLEOTIDE SEQUENCE [LARGE SCALE GENOMIC DNA]</scope>
    <source>
        <strain evidence="2 3">DSM 18651</strain>
    </source>
</reference>
<feature type="domain" description="Carbohydrate-binding/sugar hydrolysis" evidence="1">
    <location>
        <begin position="183"/>
        <end position="361"/>
    </location>
</feature>
<feature type="domain" description="Carbohydrate-binding/sugar hydrolysis" evidence="1">
    <location>
        <begin position="29"/>
        <end position="177"/>
    </location>
</feature>
<dbReference type="InterPro" id="IPR022441">
    <property type="entry name" value="Para_beta_helix_rpt-2"/>
</dbReference>
<dbReference type="RefSeq" id="WP_371841178.1">
    <property type="nucleotide sequence ID" value="NZ_JBGMEK010000089.1"/>
</dbReference>
<name>A0ABV4P6P3_9GAMM</name>